<dbReference type="RefSeq" id="WP_118092007.1">
    <property type="nucleotide sequence ID" value="NZ_QRHP01000001.1"/>
</dbReference>
<dbReference type="Proteomes" id="UP000266391">
    <property type="component" value="Unassembled WGS sequence"/>
</dbReference>
<dbReference type="Pfam" id="PF19994">
    <property type="entry name" value="GASH"/>
    <property type="match status" value="1"/>
</dbReference>
<name>A0A396AIU9_9FIRM</name>
<accession>A0A396AIU9</accession>
<evidence type="ECO:0000313" key="3">
    <source>
        <dbReference type="EMBL" id="RHF87330.1"/>
    </source>
</evidence>
<protein>
    <recommendedName>
        <fullName evidence="1">GTPase-associated system helical domain-containing protein</fullName>
    </recommendedName>
</protein>
<evidence type="ECO:0000313" key="2">
    <source>
        <dbReference type="EMBL" id="RHD05881.1"/>
    </source>
</evidence>
<evidence type="ECO:0000313" key="4">
    <source>
        <dbReference type="Proteomes" id="UP000266391"/>
    </source>
</evidence>
<sequence>MELEKLFVKSYKRVCINPSEEQISSRLEGINAAKEAYSNAEKIAELLKIYYKLVLSKEKKDEFVECFYSIDRTFDEQNEEEICILAGCVLATILQEDEEISIAYSIKVLDEFFDSPIKELSDMANKAIIEQTKESEPLSKFTLDNLKNGLEKELVEEGSFSSTAPDNIAESLKKIRTNFTKIVNYSNSLREENCKCQEKIQVLSWIVGEWSNLFKKPLFEVKDVEGAMVLGVELADLVDAPGPLSAEAFLCKMITKCEKTVEEITLTDLIDYQTEEIRRTIIEKYGENLIEKNLPILSALNISLTVDEKREWLPAYKKAWKINPDEIKFSVSKWSKLIYFECIISKLI</sequence>
<evidence type="ECO:0000259" key="1">
    <source>
        <dbReference type="Pfam" id="PF19994"/>
    </source>
</evidence>
<evidence type="ECO:0000313" key="5">
    <source>
        <dbReference type="Proteomes" id="UP000283701"/>
    </source>
</evidence>
<reference evidence="4 5" key="1">
    <citation type="submission" date="2018-08" db="EMBL/GenBank/DDBJ databases">
        <title>A genome reference for cultivated species of the human gut microbiota.</title>
        <authorList>
            <person name="Zou Y."/>
            <person name="Xue W."/>
            <person name="Luo G."/>
        </authorList>
    </citation>
    <scope>NUCLEOTIDE SEQUENCE [LARGE SCALE GENOMIC DNA]</scope>
    <source>
        <strain evidence="3 5">AM23-23AC</strain>
        <strain evidence="2 4">AM32-8LB</strain>
    </source>
</reference>
<dbReference type="EMBL" id="QRHP01000001">
    <property type="protein sequence ID" value="RHF87330.1"/>
    <property type="molecule type" value="Genomic_DNA"/>
</dbReference>
<feature type="domain" description="GTPase-associated system helical" evidence="1">
    <location>
        <begin position="140"/>
        <end position="346"/>
    </location>
</feature>
<dbReference type="Proteomes" id="UP000283701">
    <property type="component" value="Unassembled WGS sequence"/>
</dbReference>
<gene>
    <name evidence="3" type="ORF">DW654_00725</name>
    <name evidence="2" type="ORF">DW813_02840</name>
</gene>
<dbReference type="EMBL" id="QSIQ01000002">
    <property type="protein sequence ID" value="RHD05881.1"/>
    <property type="molecule type" value="Genomic_DNA"/>
</dbReference>
<comment type="caution">
    <text evidence="2">The sequence shown here is derived from an EMBL/GenBank/DDBJ whole genome shotgun (WGS) entry which is preliminary data.</text>
</comment>
<dbReference type="AlphaFoldDB" id="A0A396AIU9"/>
<dbReference type="InterPro" id="IPR045523">
    <property type="entry name" value="GASH"/>
</dbReference>
<dbReference type="GeneID" id="75164456"/>
<proteinExistence type="predicted"/>
<organism evidence="2 4">
    <name type="scientific">Roseburia inulinivorans</name>
    <dbReference type="NCBI Taxonomy" id="360807"/>
    <lineage>
        <taxon>Bacteria</taxon>
        <taxon>Bacillati</taxon>
        <taxon>Bacillota</taxon>
        <taxon>Clostridia</taxon>
        <taxon>Lachnospirales</taxon>
        <taxon>Lachnospiraceae</taxon>
        <taxon>Roseburia</taxon>
    </lineage>
</organism>